<feature type="region of interest" description="Disordered" evidence="3">
    <location>
        <begin position="762"/>
        <end position="781"/>
    </location>
</feature>
<dbReference type="SMART" id="SM00264">
    <property type="entry name" value="BAG"/>
    <property type="match status" value="1"/>
</dbReference>
<feature type="coiled-coil region" evidence="2">
    <location>
        <begin position="667"/>
        <end position="694"/>
    </location>
</feature>
<dbReference type="AlphaFoldDB" id="A0AAE1JAV0"/>
<organism evidence="5 6">
    <name type="scientific">Acacia crassicarpa</name>
    <name type="common">northern wattle</name>
    <dbReference type="NCBI Taxonomy" id="499986"/>
    <lineage>
        <taxon>Eukaryota</taxon>
        <taxon>Viridiplantae</taxon>
        <taxon>Streptophyta</taxon>
        <taxon>Embryophyta</taxon>
        <taxon>Tracheophyta</taxon>
        <taxon>Spermatophyta</taxon>
        <taxon>Magnoliopsida</taxon>
        <taxon>eudicotyledons</taxon>
        <taxon>Gunneridae</taxon>
        <taxon>Pentapetalae</taxon>
        <taxon>rosids</taxon>
        <taxon>fabids</taxon>
        <taxon>Fabales</taxon>
        <taxon>Fabaceae</taxon>
        <taxon>Caesalpinioideae</taxon>
        <taxon>mimosoid clade</taxon>
        <taxon>Acacieae</taxon>
        <taxon>Acacia</taxon>
    </lineage>
</organism>
<sequence length="1176" mass="131224">MNIMPAYRSTDSHPYHRNHMTFSHNNQPVMEGFPPQMNMDPSKSPSAYEQTWPYLGGHGFPTPMQFCCGHHRFPGYWTYPPAYPHIPTSSPPPMCFSGGYPAYPEPFYVPYAPPPHYNMELPRYEYDKCMPREHHCCGCPNYPLSHKEGQGVKIEEHEPDSEKKVSNAVSPSQLQNHPYPFVWMPPQYMDNKELKTPDAKEVGDQPDRKASEKLWNGWFPLDINSLANMIQDGNGRKKESRQIDSGEDGKTNPSQDGERNKREFPFPVIWIPNYNMQEGERKKGQESGSSPNSVIEVPRALNSAPMLSHPSDDASNRSNVDGNDLKVGGSDVTRKETDERNIPIKQKSEPESHEKRVRDIPVKQIEGDVTGKETQASVKRQSDSPKKTSKLPPVCLRVDPLPRKKHGDGSSRSPSPSKKGSAASTNGKSKSSSSSSMHDKALEDAKHQHASDVGAQLKPKEKTIEVMEMPSEKKDGEQRDGSESHGKTQALQKDSNTNEDFNPKSRSIKVLEKSSEKKPEDHMDGTQSQVTSNNNTGVHKDISALTSMGESGNEAERKVNDMIEEEAIEATDAKERKVLSDTEAAALIQAAYRGFQVRKWEPLKKLKQIAEVSKHVTDVRGSIQALEASSNEQIDEKEKVTIGETIMRLLLKLDTIQGLHPSFREMRKSLARELNSLQEKLDSVVAKKSQLHLEDQSMGKLMTSTVGSNGEYMQKQPEEEASVAGKDSSEGIIQERHGCSEQQAGEIAASENSPANIIHTSQETVEQGQDQLSIKNGNSCNDDEKLQSVAYSLPVDGGKCGSSSTIDQVFNKKPEPLPEETNNEVVNKFSEVEASGCDISELQPKTKSELEDIPNEPDESDMKAWEELPQGVIDDLEADNIDFRKDEENETEGEELQISKVTNASGDDFAQDGESSKMHEMEELPIGLLDDDTTDSENHEETGNSAQVLQSEGGELTHSSADNISKETQLDQLQQQLEEQEESESKGESDDWVKVEYEQDRLKGDVSENVKVETGSREENDEQSVNDGHGVTNEDACLEVKEVSGTETPEEEVAVKEEQSEQVIEDDPENKEALSEKMDEQCVTRPLPKKDGELGTDRNLIEENEKLRKMMQKLLEAGNEQLTVISNLAGRVKDLEKKLAKKKRVKTIHCRPTTSKPSFKKSSNNQLHDRITEVAM</sequence>
<dbReference type="Gene3D" id="1.20.58.120">
    <property type="entry name" value="BAG domain"/>
    <property type="match status" value="1"/>
</dbReference>
<dbReference type="PANTHER" id="PTHR33322">
    <property type="entry name" value="BAG DOMAIN CONTAINING PROTEIN, EXPRESSED"/>
    <property type="match status" value="1"/>
</dbReference>
<feature type="region of interest" description="Disordered" evidence="3">
    <location>
        <begin position="304"/>
        <end position="557"/>
    </location>
</feature>
<comment type="caution">
    <text evidence="5">The sequence shown here is derived from an EMBL/GenBank/DDBJ whole genome shotgun (WGS) entry which is preliminary data.</text>
</comment>
<dbReference type="InterPro" id="IPR003103">
    <property type="entry name" value="BAG_domain"/>
</dbReference>
<dbReference type="Pfam" id="PF02179">
    <property type="entry name" value="BAG"/>
    <property type="match status" value="1"/>
</dbReference>
<feature type="compositionally biased region" description="Basic and acidic residues" evidence="3">
    <location>
        <begin position="509"/>
        <end position="524"/>
    </location>
</feature>
<keyword evidence="2" id="KW-0175">Coiled coil</keyword>
<evidence type="ECO:0000313" key="5">
    <source>
        <dbReference type="EMBL" id="KAK4266931.1"/>
    </source>
</evidence>
<feature type="compositionally biased region" description="Basic and acidic residues" evidence="3">
    <location>
        <begin position="234"/>
        <end position="264"/>
    </location>
</feature>
<feature type="region of interest" description="Disordered" evidence="3">
    <location>
        <begin position="798"/>
        <end position="822"/>
    </location>
</feature>
<dbReference type="CDD" id="cd23767">
    <property type="entry name" value="IQCD"/>
    <property type="match status" value="1"/>
</dbReference>
<keyword evidence="6" id="KW-1185">Reference proteome</keyword>
<dbReference type="EMBL" id="JAWXYG010000007">
    <property type="protein sequence ID" value="KAK4266931.1"/>
    <property type="molecule type" value="Genomic_DNA"/>
</dbReference>
<evidence type="ECO:0000256" key="3">
    <source>
        <dbReference type="SAM" id="MobiDB-lite"/>
    </source>
</evidence>
<protein>
    <recommendedName>
        <fullName evidence="4">BAG domain-containing protein</fullName>
    </recommendedName>
</protein>
<evidence type="ECO:0000256" key="2">
    <source>
        <dbReference type="SAM" id="Coils"/>
    </source>
</evidence>
<dbReference type="Proteomes" id="UP001293593">
    <property type="component" value="Unassembled WGS sequence"/>
</dbReference>
<feature type="compositionally biased region" description="Polar residues" evidence="3">
    <location>
        <begin position="525"/>
        <end position="537"/>
    </location>
</feature>
<reference evidence="5" key="1">
    <citation type="submission" date="2023-10" db="EMBL/GenBank/DDBJ databases">
        <title>Chromosome-level genome of the transformable northern wattle, Acacia crassicarpa.</title>
        <authorList>
            <person name="Massaro I."/>
            <person name="Sinha N.R."/>
            <person name="Poethig S."/>
            <person name="Leichty A.R."/>
        </authorList>
    </citation>
    <scope>NUCLEOTIDE SEQUENCE</scope>
    <source>
        <strain evidence="5">Acra3RX</strain>
        <tissue evidence="5">Leaf</tissue>
    </source>
</reference>
<feature type="domain" description="BAG" evidence="4">
    <location>
        <begin position="608"/>
        <end position="685"/>
    </location>
</feature>
<feature type="region of interest" description="Disordered" evidence="3">
    <location>
        <begin position="835"/>
        <end position="1098"/>
    </location>
</feature>
<feature type="compositionally biased region" description="Basic and acidic residues" evidence="3">
    <location>
        <begin position="1070"/>
        <end position="1098"/>
    </location>
</feature>
<feature type="region of interest" description="Disordered" evidence="3">
    <location>
        <begin position="233"/>
        <end position="274"/>
    </location>
</feature>
<dbReference type="GO" id="GO:0006457">
    <property type="term" value="P:protein folding"/>
    <property type="evidence" value="ECO:0007669"/>
    <property type="project" value="TreeGrafter"/>
</dbReference>
<feature type="compositionally biased region" description="Basic and acidic residues" evidence="3">
    <location>
        <begin position="332"/>
        <end position="371"/>
    </location>
</feature>
<evidence type="ECO:0000256" key="1">
    <source>
        <dbReference type="ARBA" id="ARBA00023186"/>
    </source>
</evidence>
<feature type="compositionally biased region" description="Basic and acidic residues" evidence="3">
    <location>
        <begin position="150"/>
        <end position="165"/>
    </location>
</feature>
<dbReference type="PANTHER" id="PTHR33322:SF16">
    <property type="entry name" value="BAG FAMILY MOLECULAR CHAPERONE REGULATOR 6"/>
    <property type="match status" value="1"/>
</dbReference>
<feature type="compositionally biased region" description="Basic and acidic residues" evidence="3">
    <location>
        <begin position="983"/>
        <end position="1018"/>
    </location>
</feature>
<name>A0AAE1JAV0_9FABA</name>
<dbReference type="InterPro" id="IPR036533">
    <property type="entry name" value="BAG_dom_sf"/>
</dbReference>
<feature type="compositionally biased region" description="Polar residues" evidence="3">
    <location>
        <begin position="762"/>
        <end position="780"/>
    </location>
</feature>
<dbReference type="PROSITE" id="PS51035">
    <property type="entry name" value="BAG"/>
    <property type="match status" value="1"/>
</dbReference>
<dbReference type="InterPro" id="IPR040400">
    <property type="entry name" value="BAG5/6/7/8"/>
</dbReference>
<keyword evidence="1" id="KW-0143">Chaperone</keyword>
<evidence type="ECO:0000313" key="6">
    <source>
        <dbReference type="Proteomes" id="UP001293593"/>
    </source>
</evidence>
<gene>
    <name evidence="5" type="ORF">QN277_023788</name>
</gene>
<feature type="region of interest" description="Disordered" evidence="3">
    <location>
        <begin position="1146"/>
        <end position="1176"/>
    </location>
</feature>
<feature type="compositionally biased region" description="Basic and acidic residues" evidence="3">
    <location>
        <begin position="437"/>
        <end position="450"/>
    </location>
</feature>
<accession>A0AAE1JAV0</accession>
<dbReference type="GO" id="GO:0009506">
    <property type="term" value="C:plasmodesma"/>
    <property type="evidence" value="ECO:0007669"/>
    <property type="project" value="TreeGrafter"/>
</dbReference>
<feature type="compositionally biased region" description="Basic and acidic residues" evidence="3">
    <location>
        <begin position="458"/>
        <end position="486"/>
    </location>
</feature>
<dbReference type="FunFam" id="1.20.58.120:FF:000010">
    <property type="entry name" value="BAG family molecular chaperone regulator 6"/>
    <property type="match status" value="1"/>
</dbReference>
<evidence type="ECO:0000259" key="4">
    <source>
        <dbReference type="PROSITE" id="PS51035"/>
    </source>
</evidence>
<dbReference type="GO" id="GO:0051087">
    <property type="term" value="F:protein-folding chaperone binding"/>
    <property type="evidence" value="ECO:0007669"/>
    <property type="project" value="InterPro"/>
</dbReference>
<feature type="region of interest" description="Disordered" evidence="3">
    <location>
        <begin position="150"/>
        <end position="173"/>
    </location>
</feature>
<feature type="compositionally biased region" description="Low complexity" evidence="3">
    <location>
        <begin position="1152"/>
        <end position="1163"/>
    </location>
</feature>
<feature type="compositionally biased region" description="Low complexity" evidence="3">
    <location>
        <begin position="410"/>
        <end position="436"/>
    </location>
</feature>
<dbReference type="SUPFAM" id="SSF63491">
    <property type="entry name" value="BAG domain"/>
    <property type="match status" value="1"/>
</dbReference>
<feature type="compositionally biased region" description="Basic and acidic residues" evidence="3">
    <location>
        <begin position="1167"/>
        <end position="1176"/>
    </location>
</feature>
<proteinExistence type="predicted"/>
<feature type="compositionally biased region" description="Polar residues" evidence="3">
    <location>
        <begin position="487"/>
        <end position="500"/>
    </location>
</feature>